<sequence>MDTKSWTRSPKSGNVEATTSVREWRGAPKRGAWHWVVALLGWCNAGLAAEAIACWECPGLAYGIFACEAVARCWLGGCSFARDRRLAMRDSSSESAYIPSWTGDQSLP</sequence>
<feature type="region of interest" description="Disordered" evidence="1">
    <location>
        <begin position="89"/>
        <end position="108"/>
    </location>
</feature>
<reference evidence="2 3" key="1">
    <citation type="submission" date="2017-11" db="EMBL/GenBank/DDBJ databases">
        <title>De-novo sequencing of pomegranate (Punica granatum L.) genome.</title>
        <authorList>
            <person name="Akparov Z."/>
            <person name="Amiraslanov A."/>
            <person name="Hajiyeva S."/>
            <person name="Abbasov M."/>
            <person name="Kaur K."/>
            <person name="Hamwieh A."/>
            <person name="Solovyev V."/>
            <person name="Salamov A."/>
            <person name="Braich B."/>
            <person name="Kosarev P."/>
            <person name="Mahmoud A."/>
            <person name="Hajiyev E."/>
            <person name="Babayeva S."/>
            <person name="Izzatullayeva V."/>
            <person name="Mammadov A."/>
            <person name="Mammadov A."/>
            <person name="Sharifova S."/>
            <person name="Ojaghi J."/>
            <person name="Eynullazada K."/>
            <person name="Bayramov B."/>
            <person name="Abdulazimova A."/>
            <person name="Shahmuradov I."/>
        </authorList>
    </citation>
    <scope>NUCLEOTIDE SEQUENCE [LARGE SCALE GENOMIC DNA]</scope>
    <source>
        <strain evidence="3">cv. AG2017</strain>
        <tissue evidence="2">Leaf</tissue>
    </source>
</reference>
<protein>
    <submittedName>
        <fullName evidence="2">Uncharacterized protein</fullName>
    </submittedName>
</protein>
<dbReference type="AlphaFoldDB" id="A0A2I0ISW0"/>
<organism evidence="2 3">
    <name type="scientific">Punica granatum</name>
    <name type="common">Pomegranate</name>
    <dbReference type="NCBI Taxonomy" id="22663"/>
    <lineage>
        <taxon>Eukaryota</taxon>
        <taxon>Viridiplantae</taxon>
        <taxon>Streptophyta</taxon>
        <taxon>Embryophyta</taxon>
        <taxon>Tracheophyta</taxon>
        <taxon>Spermatophyta</taxon>
        <taxon>Magnoliopsida</taxon>
        <taxon>eudicotyledons</taxon>
        <taxon>Gunneridae</taxon>
        <taxon>Pentapetalae</taxon>
        <taxon>rosids</taxon>
        <taxon>malvids</taxon>
        <taxon>Myrtales</taxon>
        <taxon>Lythraceae</taxon>
        <taxon>Punica</taxon>
    </lineage>
</organism>
<name>A0A2I0ISW0_PUNGR</name>
<dbReference type="EMBL" id="PGOL01002574">
    <property type="protein sequence ID" value="PKI46793.1"/>
    <property type="molecule type" value="Genomic_DNA"/>
</dbReference>
<feature type="region of interest" description="Disordered" evidence="1">
    <location>
        <begin position="1"/>
        <end position="21"/>
    </location>
</feature>
<dbReference type="Proteomes" id="UP000233551">
    <property type="component" value="Unassembled WGS sequence"/>
</dbReference>
<evidence type="ECO:0000313" key="2">
    <source>
        <dbReference type="EMBL" id="PKI46793.1"/>
    </source>
</evidence>
<comment type="caution">
    <text evidence="2">The sequence shown here is derived from an EMBL/GenBank/DDBJ whole genome shotgun (WGS) entry which is preliminary data.</text>
</comment>
<proteinExistence type="predicted"/>
<keyword evidence="3" id="KW-1185">Reference proteome</keyword>
<evidence type="ECO:0000313" key="3">
    <source>
        <dbReference type="Proteomes" id="UP000233551"/>
    </source>
</evidence>
<evidence type="ECO:0000256" key="1">
    <source>
        <dbReference type="SAM" id="MobiDB-lite"/>
    </source>
</evidence>
<accession>A0A2I0ISW0</accession>
<gene>
    <name evidence="2" type="ORF">CRG98_032790</name>
</gene>